<sequence length="209" mass="24161">MTHLYAGEGYADDELDCLSDPRPFLLRERVVERLQKSFDQLRRRLAEHLRQGTYLAPTGVDYSEGKIGVGEHLEGLPYVFVDLPRFLEKEATFTYRTLFWWGHGISFSLILEGGHLGEYRRRLLANREILSMLDVEVAIGPNAWDWSKGEGHTLSLTPSNEAALLRSFREQSYLKCVRFLEFRDPEFREGRVDEAALYTFQAFEPLILG</sequence>
<evidence type="ECO:0000313" key="1">
    <source>
        <dbReference type="EMBL" id="MCA9727049.1"/>
    </source>
</evidence>
<proteinExistence type="predicted"/>
<evidence type="ECO:0000313" key="2">
    <source>
        <dbReference type="Proteomes" id="UP000697710"/>
    </source>
</evidence>
<comment type="caution">
    <text evidence="1">The sequence shown here is derived from an EMBL/GenBank/DDBJ whole genome shotgun (WGS) entry which is preliminary data.</text>
</comment>
<dbReference type="EMBL" id="JAGQHR010000101">
    <property type="protein sequence ID" value="MCA9727049.1"/>
    <property type="molecule type" value="Genomic_DNA"/>
</dbReference>
<reference evidence="1" key="2">
    <citation type="journal article" date="2021" name="Microbiome">
        <title>Successional dynamics and alternative stable states in a saline activated sludge microbial community over 9 years.</title>
        <authorList>
            <person name="Wang Y."/>
            <person name="Ye J."/>
            <person name="Ju F."/>
            <person name="Liu L."/>
            <person name="Boyd J.A."/>
            <person name="Deng Y."/>
            <person name="Parks D.H."/>
            <person name="Jiang X."/>
            <person name="Yin X."/>
            <person name="Woodcroft B.J."/>
            <person name="Tyson G.W."/>
            <person name="Hugenholtz P."/>
            <person name="Polz M.F."/>
            <person name="Zhang T."/>
        </authorList>
    </citation>
    <scope>NUCLEOTIDE SEQUENCE</scope>
    <source>
        <strain evidence="1">HKST-UBA01</strain>
    </source>
</reference>
<gene>
    <name evidence="1" type="ORF">KC729_05145</name>
</gene>
<organism evidence="1 2">
    <name type="scientific">Eiseniibacteriota bacterium</name>
    <dbReference type="NCBI Taxonomy" id="2212470"/>
    <lineage>
        <taxon>Bacteria</taxon>
        <taxon>Candidatus Eiseniibacteriota</taxon>
    </lineage>
</organism>
<reference evidence="1" key="1">
    <citation type="submission" date="2020-04" db="EMBL/GenBank/DDBJ databases">
        <authorList>
            <person name="Zhang T."/>
        </authorList>
    </citation>
    <scope>NUCLEOTIDE SEQUENCE</scope>
    <source>
        <strain evidence="1">HKST-UBA01</strain>
    </source>
</reference>
<dbReference type="Proteomes" id="UP000697710">
    <property type="component" value="Unassembled WGS sequence"/>
</dbReference>
<name>A0A956RPR7_UNCEI</name>
<protein>
    <submittedName>
        <fullName evidence="1">Uncharacterized protein</fullName>
    </submittedName>
</protein>
<dbReference type="AlphaFoldDB" id="A0A956RPR7"/>
<accession>A0A956RPR7</accession>